<evidence type="ECO:0000256" key="6">
    <source>
        <dbReference type="ARBA" id="ARBA00022777"/>
    </source>
</evidence>
<feature type="region of interest" description="Disordered" evidence="9">
    <location>
        <begin position="401"/>
        <end position="420"/>
    </location>
</feature>
<evidence type="ECO:0000259" key="12">
    <source>
        <dbReference type="Pfam" id="PF07730"/>
    </source>
</evidence>
<evidence type="ECO:0000313" key="14">
    <source>
        <dbReference type="EMBL" id="GAA3708684.1"/>
    </source>
</evidence>
<evidence type="ECO:0000256" key="9">
    <source>
        <dbReference type="SAM" id="MobiDB-lite"/>
    </source>
</evidence>
<evidence type="ECO:0000313" key="15">
    <source>
        <dbReference type="Proteomes" id="UP001500051"/>
    </source>
</evidence>
<feature type="domain" description="Signal transduction histidine kinase subgroup 3 dimerisation and phosphoacceptor" evidence="12">
    <location>
        <begin position="188"/>
        <end position="252"/>
    </location>
</feature>
<feature type="region of interest" description="Disordered" evidence="9">
    <location>
        <begin position="336"/>
        <end position="375"/>
    </location>
</feature>
<sequence>MTTPAPPLVRDPRWVFDFLLAAAVTVFCGVAAGGEDVETWLLSFLLTATLLVRRSHPTLALVLATTIALGQAMLLPAPSLSIVVVPMIVYAVARYGTPAAGTAALWVGLAGAAIGPARWLGLTASGALVGFAVTATACAAIVAGAYLLGRRLRERLEATEQQTRAASERRRLELSEQEQRARAVAVDERSRIARELHDIVAHSLSVIVVQAEGGRAVVLRKPEVGAQVLDTIAETGRTSLAEMRRIVDLLRGGESDPSYLPSPGVADIEELVARSGDRFRLTTFGSAPSVSAAVGLTAYRVVQESITNVLKHAGPQATGQVTVAYTADAIEIEVSDDGRGAAARGTTGPGSTATGPAPADPVATGTAPPAVGHGLRGMGERVALLHGTLDARPRPGCGFTVRASLPLMPPAPAPATRSAS</sequence>
<comment type="caution">
    <text evidence="14">The sequence shown here is derived from an EMBL/GenBank/DDBJ whole genome shotgun (WGS) entry which is preliminary data.</text>
</comment>
<keyword evidence="10" id="KW-1133">Transmembrane helix</keyword>
<keyword evidence="15" id="KW-1185">Reference proteome</keyword>
<keyword evidence="10" id="KW-0812">Transmembrane</keyword>
<dbReference type="InterPro" id="IPR036890">
    <property type="entry name" value="HATPase_C_sf"/>
</dbReference>
<protein>
    <recommendedName>
        <fullName evidence="2">histidine kinase</fullName>
        <ecNumber evidence="2">2.7.13.3</ecNumber>
    </recommendedName>
</protein>
<dbReference type="RefSeq" id="WP_344813050.1">
    <property type="nucleotide sequence ID" value="NZ_BAAAYX010000013.1"/>
</dbReference>
<feature type="domain" description="DUF7134" evidence="13">
    <location>
        <begin position="9"/>
        <end position="155"/>
    </location>
</feature>
<organism evidence="14 15">
    <name type="scientific">Microlunatus aurantiacus</name>
    <dbReference type="NCBI Taxonomy" id="446786"/>
    <lineage>
        <taxon>Bacteria</taxon>
        <taxon>Bacillati</taxon>
        <taxon>Actinomycetota</taxon>
        <taxon>Actinomycetes</taxon>
        <taxon>Propionibacteriales</taxon>
        <taxon>Propionibacteriaceae</taxon>
        <taxon>Microlunatus</taxon>
    </lineage>
</organism>
<feature type="domain" description="Histidine kinase/HSP90-like ATPase" evidence="11">
    <location>
        <begin position="297"/>
        <end position="407"/>
    </location>
</feature>
<dbReference type="Pfam" id="PF23539">
    <property type="entry name" value="DUF7134"/>
    <property type="match status" value="1"/>
</dbReference>
<dbReference type="Pfam" id="PF02518">
    <property type="entry name" value="HATPase_c"/>
    <property type="match status" value="1"/>
</dbReference>
<keyword evidence="6 14" id="KW-0418">Kinase</keyword>
<evidence type="ECO:0000256" key="4">
    <source>
        <dbReference type="ARBA" id="ARBA00022679"/>
    </source>
</evidence>
<dbReference type="CDD" id="cd16917">
    <property type="entry name" value="HATPase_UhpB-NarQ-NarX-like"/>
    <property type="match status" value="1"/>
</dbReference>
<dbReference type="Gene3D" id="1.20.5.1930">
    <property type="match status" value="1"/>
</dbReference>
<keyword evidence="10" id="KW-0472">Membrane</keyword>
<feature type="transmembrane region" description="Helical" evidence="10">
    <location>
        <begin position="103"/>
        <end position="121"/>
    </location>
</feature>
<keyword evidence="5" id="KW-0547">Nucleotide-binding</keyword>
<dbReference type="GO" id="GO:0016301">
    <property type="term" value="F:kinase activity"/>
    <property type="evidence" value="ECO:0007669"/>
    <property type="project" value="UniProtKB-KW"/>
</dbReference>
<evidence type="ECO:0000259" key="11">
    <source>
        <dbReference type="Pfam" id="PF02518"/>
    </source>
</evidence>
<keyword evidence="3" id="KW-0597">Phosphoprotein</keyword>
<dbReference type="PANTHER" id="PTHR24421:SF10">
    <property type="entry name" value="NITRATE_NITRITE SENSOR PROTEIN NARQ"/>
    <property type="match status" value="1"/>
</dbReference>
<reference evidence="15" key="1">
    <citation type="journal article" date="2019" name="Int. J. Syst. Evol. Microbiol.">
        <title>The Global Catalogue of Microorganisms (GCM) 10K type strain sequencing project: providing services to taxonomists for standard genome sequencing and annotation.</title>
        <authorList>
            <consortium name="The Broad Institute Genomics Platform"/>
            <consortium name="The Broad Institute Genome Sequencing Center for Infectious Disease"/>
            <person name="Wu L."/>
            <person name="Ma J."/>
        </authorList>
    </citation>
    <scope>NUCLEOTIDE SEQUENCE [LARGE SCALE GENOMIC DNA]</scope>
    <source>
        <strain evidence="15">JCM 16548</strain>
    </source>
</reference>
<dbReference type="Pfam" id="PF07730">
    <property type="entry name" value="HisKA_3"/>
    <property type="match status" value="1"/>
</dbReference>
<dbReference type="SUPFAM" id="SSF55874">
    <property type="entry name" value="ATPase domain of HSP90 chaperone/DNA topoisomerase II/histidine kinase"/>
    <property type="match status" value="1"/>
</dbReference>
<comment type="catalytic activity">
    <reaction evidence="1">
        <text>ATP + protein L-histidine = ADP + protein N-phospho-L-histidine.</text>
        <dbReference type="EC" id="2.7.13.3"/>
    </reaction>
</comment>
<evidence type="ECO:0000256" key="8">
    <source>
        <dbReference type="ARBA" id="ARBA00023012"/>
    </source>
</evidence>
<dbReference type="InterPro" id="IPR050482">
    <property type="entry name" value="Sensor_HK_TwoCompSys"/>
</dbReference>
<evidence type="ECO:0000259" key="13">
    <source>
        <dbReference type="Pfam" id="PF23539"/>
    </source>
</evidence>
<gene>
    <name evidence="14" type="ORF">GCM10022204_28490</name>
</gene>
<dbReference type="EC" id="2.7.13.3" evidence="2"/>
<evidence type="ECO:0000256" key="5">
    <source>
        <dbReference type="ARBA" id="ARBA00022741"/>
    </source>
</evidence>
<dbReference type="Proteomes" id="UP001500051">
    <property type="component" value="Unassembled WGS sequence"/>
</dbReference>
<proteinExistence type="predicted"/>
<evidence type="ECO:0000256" key="3">
    <source>
        <dbReference type="ARBA" id="ARBA00022553"/>
    </source>
</evidence>
<dbReference type="Gene3D" id="3.30.565.10">
    <property type="entry name" value="Histidine kinase-like ATPase, C-terminal domain"/>
    <property type="match status" value="1"/>
</dbReference>
<feature type="transmembrane region" description="Helical" evidence="10">
    <location>
        <begin position="58"/>
        <end position="91"/>
    </location>
</feature>
<dbReference type="PANTHER" id="PTHR24421">
    <property type="entry name" value="NITRATE/NITRITE SENSOR PROTEIN NARX-RELATED"/>
    <property type="match status" value="1"/>
</dbReference>
<keyword evidence="8" id="KW-0902">Two-component regulatory system</keyword>
<dbReference type="InterPro" id="IPR055558">
    <property type="entry name" value="DUF7134"/>
</dbReference>
<evidence type="ECO:0000256" key="7">
    <source>
        <dbReference type="ARBA" id="ARBA00022840"/>
    </source>
</evidence>
<evidence type="ECO:0000256" key="10">
    <source>
        <dbReference type="SAM" id="Phobius"/>
    </source>
</evidence>
<evidence type="ECO:0000256" key="2">
    <source>
        <dbReference type="ARBA" id="ARBA00012438"/>
    </source>
</evidence>
<dbReference type="InterPro" id="IPR011712">
    <property type="entry name" value="Sig_transdc_His_kin_sub3_dim/P"/>
</dbReference>
<feature type="compositionally biased region" description="Low complexity" evidence="9">
    <location>
        <begin position="340"/>
        <end position="361"/>
    </location>
</feature>
<evidence type="ECO:0000256" key="1">
    <source>
        <dbReference type="ARBA" id="ARBA00000085"/>
    </source>
</evidence>
<feature type="transmembrane region" description="Helical" evidence="10">
    <location>
        <begin position="127"/>
        <end position="148"/>
    </location>
</feature>
<keyword evidence="7" id="KW-0067">ATP-binding</keyword>
<accession>A0ABP7DSZ4</accession>
<dbReference type="EMBL" id="BAAAYX010000013">
    <property type="protein sequence ID" value="GAA3708684.1"/>
    <property type="molecule type" value="Genomic_DNA"/>
</dbReference>
<name>A0ABP7DSZ4_9ACTN</name>
<dbReference type="InterPro" id="IPR003594">
    <property type="entry name" value="HATPase_dom"/>
</dbReference>
<keyword evidence="4" id="KW-0808">Transferase</keyword>